<dbReference type="Proteomes" id="UP000837857">
    <property type="component" value="Chromosome 13"/>
</dbReference>
<evidence type="ECO:0000313" key="3">
    <source>
        <dbReference type="Proteomes" id="UP000837857"/>
    </source>
</evidence>
<protein>
    <submittedName>
        <fullName evidence="2">Uncharacterized protein</fullName>
    </submittedName>
</protein>
<feature type="non-terminal residue" evidence="2">
    <location>
        <position position="161"/>
    </location>
</feature>
<name>A0ABN8HX72_9NEOP</name>
<keyword evidence="3" id="KW-1185">Reference proteome</keyword>
<feature type="region of interest" description="Disordered" evidence="1">
    <location>
        <begin position="42"/>
        <end position="66"/>
    </location>
</feature>
<reference evidence="2" key="1">
    <citation type="submission" date="2022-03" db="EMBL/GenBank/DDBJ databases">
        <authorList>
            <person name="Martin H S."/>
        </authorList>
    </citation>
    <scope>NUCLEOTIDE SEQUENCE</scope>
</reference>
<proteinExistence type="predicted"/>
<sequence>MCRTHPKLNNNLLERAEAGGGGIVRQIAANWEQTQSQLHYRAPASDWSTRLVPPPPSPSSSQRRRRNEIMHSVNKSLCTPSQSATYLSCQRRGLMETLTVRVTAPRAAPERRCSINWRPERSFPRSGVRGSQLVPCDPDSAMNYSTKFPFVLSYDSPRKIG</sequence>
<evidence type="ECO:0000256" key="1">
    <source>
        <dbReference type="SAM" id="MobiDB-lite"/>
    </source>
</evidence>
<organism evidence="2 3">
    <name type="scientific">Iphiclides podalirius</name>
    <name type="common">scarce swallowtail</name>
    <dbReference type="NCBI Taxonomy" id="110791"/>
    <lineage>
        <taxon>Eukaryota</taxon>
        <taxon>Metazoa</taxon>
        <taxon>Ecdysozoa</taxon>
        <taxon>Arthropoda</taxon>
        <taxon>Hexapoda</taxon>
        <taxon>Insecta</taxon>
        <taxon>Pterygota</taxon>
        <taxon>Neoptera</taxon>
        <taxon>Endopterygota</taxon>
        <taxon>Lepidoptera</taxon>
        <taxon>Glossata</taxon>
        <taxon>Ditrysia</taxon>
        <taxon>Papilionoidea</taxon>
        <taxon>Papilionidae</taxon>
        <taxon>Papilioninae</taxon>
        <taxon>Iphiclides</taxon>
    </lineage>
</organism>
<gene>
    <name evidence="2" type="ORF">IPOD504_LOCUS3007</name>
</gene>
<accession>A0ABN8HX72</accession>
<evidence type="ECO:0000313" key="2">
    <source>
        <dbReference type="EMBL" id="CAH2041228.1"/>
    </source>
</evidence>
<dbReference type="EMBL" id="OW152825">
    <property type="protein sequence ID" value="CAH2041228.1"/>
    <property type="molecule type" value="Genomic_DNA"/>
</dbReference>